<dbReference type="EMBL" id="SGXG01000001">
    <property type="protein sequence ID" value="RZS98623.1"/>
    <property type="molecule type" value="Genomic_DNA"/>
</dbReference>
<dbReference type="AlphaFoldDB" id="A0A4Q7PDW7"/>
<sequence>MLTFDAVVIGSGPSGGMAAYEMAKAGLKVAILEKETLPRYKTCGGGLVFRGRAMLPFDLHEAIEKEYSLIHIYFKHLENPFVSKRDFPIISMVMRDKLDQLICGEAIKSGATLLENQALQKIDFQDEILLHTGSQTLRTRYVVAADGALGPTAKLAGWKETRKLIPALEYETEVHAQDFERLSKEARFDIDAIPHGYAWCFPKAKHLSIGVATFKKERINLRDHYQQYIKKLGIQQIVSEQAHGFQIPVGFRTEKLANRNTFLTGDAAGLADPLTAEGITNGIHSGILAGKAISQHFDNPQKAESTYLSSLEERILPELRFNGMLSGFFYSYGKIRNYLVNKEGQKFCEVLTDLFTGKINLNEELKLKAIRKMGLGKLMKF</sequence>
<dbReference type="InterPro" id="IPR036188">
    <property type="entry name" value="FAD/NAD-bd_sf"/>
</dbReference>
<protein>
    <submittedName>
        <fullName evidence="2">Geranylgeranyl reductase family protein</fullName>
    </submittedName>
</protein>
<dbReference type="GO" id="GO:0016628">
    <property type="term" value="F:oxidoreductase activity, acting on the CH-CH group of donors, NAD or NADP as acceptor"/>
    <property type="evidence" value="ECO:0007669"/>
    <property type="project" value="InterPro"/>
</dbReference>
<dbReference type="InterPro" id="IPR002938">
    <property type="entry name" value="FAD-bd"/>
</dbReference>
<keyword evidence="3" id="KW-1185">Reference proteome</keyword>
<dbReference type="SUPFAM" id="SSF51905">
    <property type="entry name" value="FAD/NAD(P)-binding domain"/>
    <property type="match status" value="1"/>
</dbReference>
<dbReference type="InterPro" id="IPR050407">
    <property type="entry name" value="Geranylgeranyl_reductase"/>
</dbReference>
<dbReference type="GO" id="GO:0071949">
    <property type="term" value="F:FAD binding"/>
    <property type="evidence" value="ECO:0007669"/>
    <property type="project" value="InterPro"/>
</dbReference>
<dbReference type="NCBIfam" id="TIGR02032">
    <property type="entry name" value="GG-red-SF"/>
    <property type="match status" value="1"/>
</dbReference>
<dbReference type="RefSeq" id="WP_130277287.1">
    <property type="nucleotide sequence ID" value="NZ_SGXG01000001.1"/>
</dbReference>
<dbReference type="Proteomes" id="UP000292209">
    <property type="component" value="Unassembled WGS sequence"/>
</dbReference>
<accession>A0A4Q7PDW7</accession>
<dbReference type="PANTHER" id="PTHR42685">
    <property type="entry name" value="GERANYLGERANYL DIPHOSPHATE REDUCTASE"/>
    <property type="match status" value="1"/>
</dbReference>
<dbReference type="InterPro" id="IPR011777">
    <property type="entry name" value="Geranylgeranyl_Rdtase_fam"/>
</dbReference>
<evidence type="ECO:0000313" key="3">
    <source>
        <dbReference type="Proteomes" id="UP000292209"/>
    </source>
</evidence>
<dbReference type="PRINTS" id="PR00420">
    <property type="entry name" value="RNGMNOXGNASE"/>
</dbReference>
<dbReference type="Gene3D" id="3.50.50.60">
    <property type="entry name" value="FAD/NAD(P)-binding domain"/>
    <property type="match status" value="1"/>
</dbReference>
<proteinExistence type="predicted"/>
<dbReference type="OrthoDB" id="9806565at2"/>
<gene>
    <name evidence="2" type="ORF">BC751_4288</name>
</gene>
<reference evidence="2 3" key="1">
    <citation type="submission" date="2019-02" db="EMBL/GenBank/DDBJ databases">
        <title>Genomic Encyclopedia of Archaeal and Bacterial Type Strains, Phase II (KMG-II): from individual species to whole genera.</title>
        <authorList>
            <person name="Goeker M."/>
        </authorList>
    </citation>
    <scope>NUCLEOTIDE SEQUENCE [LARGE SCALE GENOMIC DNA]</scope>
    <source>
        <strain evidence="2 3">DSM 21411</strain>
    </source>
</reference>
<name>A0A4Q7PDW7_9BACT</name>
<organism evidence="2 3">
    <name type="scientific">Cecembia calidifontis</name>
    <dbReference type="NCBI Taxonomy" id="1187080"/>
    <lineage>
        <taxon>Bacteria</taxon>
        <taxon>Pseudomonadati</taxon>
        <taxon>Bacteroidota</taxon>
        <taxon>Cytophagia</taxon>
        <taxon>Cytophagales</taxon>
        <taxon>Cyclobacteriaceae</taxon>
        <taxon>Cecembia</taxon>
    </lineage>
</organism>
<evidence type="ECO:0000313" key="2">
    <source>
        <dbReference type="EMBL" id="RZS98623.1"/>
    </source>
</evidence>
<dbReference type="Pfam" id="PF01494">
    <property type="entry name" value="FAD_binding_3"/>
    <property type="match status" value="1"/>
</dbReference>
<dbReference type="PANTHER" id="PTHR42685:SF22">
    <property type="entry name" value="CONDITIONED MEDIUM FACTOR RECEPTOR 1"/>
    <property type="match status" value="1"/>
</dbReference>
<evidence type="ECO:0000259" key="1">
    <source>
        <dbReference type="Pfam" id="PF01494"/>
    </source>
</evidence>
<feature type="domain" description="FAD-binding" evidence="1">
    <location>
        <begin position="5"/>
        <end position="295"/>
    </location>
</feature>
<comment type="caution">
    <text evidence="2">The sequence shown here is derived from an EMBL/GenBank/DDBJ whole genome shotgun (WGS) entry which is preliminary data.</text>
</comment>